<dbReference type="Proteomes" id="UP000297693">
    <property type="component" value="Unassembled WGS sequence"/>
</dbReference>
<dbReference type="RefSeq" id="WP_135624755.1">
    <property type="nucleotide sequence ID" value="NZ_RQGD01000039.1"/>
</dbReference>
<name>A0A4R9JX83_9LEPT</name>
<dbReference type="AlphaFoldDB" id="A0A4R9JX83"/>
<protein>
    <recommendedName>
        <fullName evidence="3">Lipoprotein</fullName>
    </recommendedName>
</protein>
<dbReference type="OrthoDB" id="320967at2"/>
<comment type="caution">
    <text evidence="1">The sequence shown here is derived from an EMBL/GenBank/DDBJ whole genome shotgun (WGS) entry which is preliminary data.</text>
</comment>
<sequence>MFKNIQRKVACLAVLAVSIGCSSPTIKEINDTAVAIAKEARDLKAEGKHEEAIRLISVIEDLHPNDPLLQEIRNGASAEQIEAVTPSKLLGYNKGIRAKVTASTGEKIAWYIPDRIFDFIDQVEFWFSIGPQIGVGGHVTRAIQAELYTGATVAAGYGQKKMIGFRSEVTTEIGLGPLVLAGVFGGKAGTGGIAYNAEALWLHLPSEAIYQNYRDYWGIGAHAGVVFWGVEGEYHPIEIYDFLGGLFLYDPMNDDFATTRRLKYTSRQSGLIRSFSKNVGSLEKEDFDMYAKDYPKIVIPGTTPAPEVIPAPAPKKR</sequence>
<evidence type="ECO:0000313" key="1">
    <source>
        <dbReference type="EMBL" id="TGL57127.1"/>
    </source>
</evidence>
<dbReference type="EMBL" id="RQGD01000039">
    <property type="protein sequence ID" value="TGL57127.1"/>
    <property type="molecule type" value="Genomic_DNA"/>
</dbReference>
<reference evidence="1" key="1">
    <citation type="journal article" date="2019" name="PLoS Negl. Trop. Dis.">
        <title>Revisiting the worldwide diversity of Leptospira species in the environment.</title>
        <authorList>
            <person name="Vincent A.T."/>
            <person name="Schiettekatte O."/>
            <person name="Bourhy P."/>
            <person name="Veyrier F.J."/>
            <person name="Picardeau M."/>
        </authorList>
    </citation>
    <scope>NUCLEOTIDE SEQUENCE [LARGE SCALE GENOMIC DNA]</scope>
    <source>
        <strain evidence="1">201702476</strain>
    </source>
</reference>
<evidence type="ECO:0000313" key="2">
    <source>
        <dbReference type="Proteomes" id="UP000297693"/>
    </source>
</evidence>
<organism evidence="1 2">
    <name type="scientific">Leptospira ognonensis</name>
    <dbReference type="NCBI Taxonomy" id="2484945"/>
    <lineage>
        <taxon>Bacteria</taxon>
        <taxon>Pseudomonadati</taxon>
        <taxon>Spirochaetota</taxon>
        <taxon>Spirochaetia</taxon>
        <taxon>Leptospirales</taxon>
        <taxon>Leptospiraceae</taxon>
        <taxon>Leptospira</taxon>
    </lineage>
</organism>
<dbReference type="PROSITE" id="PS51257">
    <property type="entry name" value="PROKAR_LIPOPROTEIN"/>
    <property type="match status" value="1"/>
</dbReference>
<gene>
    <name evidence="1" type="ORF">EHQ58_15175</name>
</gene>
<proteinExistence type="predicted"/>
<keyword evidence="2" id="KW-1185">Reference proteome</keyword>
<evidence type="ECO:0008006" key="3">
    <source>
        <dbReference type="Google" id="ProtNLM"/>
    </source>
</evidence>
<accession>A0A4R9JX83</accession>